<feature type="domain" description="Pyrroline-5-carboxylate reductase catalytic N-terminal" evidence="2">
    <location>
        <begin position="2"/>
        <end position="90"/>
    </location>
</feature>
<dbReference type="PANTHER" id="PTHR14239:SF10">
    <property type="entry name" value="REDUCTASE"/>
    <property type="match status" value="1"/>
</dbReference>
<dbReference type="EMBL" id="LGTW01000007">
    <property type="protein sequence ID" value="KWX23683.1"/>
    <property type="molecule type" value="Genomic_DNA"/>
</dbReference>
<keyword evidence="1" id="KW-0560">Oxidoreductase</keyword>
<dbReference type="InterPro" id="IPR051267">
    <property type="entry name" value="STEAP_metalloreductase"/>
</dbReference>
<dbReference type="PATRIC" id="fig|59750.3.peg.6670"/>
<proteinExistence type="predicted"/>
<reference evidence="3 4" key="1">
    <citation type="submission" date="2015-07" db="EMBL/GenBank/DDBJ databases">
        <title>A draft genome sequence of Mycobacterium wolinskyi.</title>
        <authorList>
            <person name="de Man T.J."/>
            <person name="Perry K.A."/>
            <person name="Coulliette A.D."/>
            <person name="Jensen B."/>
            <person name="Toney N.C."/>
            <person name="Limbago B.M."/>
            <person name="Noble-Wang J."/>
        </authorList>
    </citation>
    <scope>NUCLEOTIDE SEQUENCE [LARGE SCALE GENOMIC DNA]</scope>
    <source>
        <strain evidence="3 4">CDC_01</strain>
    </source>
</reference>
<dbReference type="Proteomes" id="UP000070612">
    <property type="component" value="Unassembled WGS sequence"/>
</dbReference>
<keyword evidence="4" id="KW-1185">Reference proteome</keyword>
<dbReference type="RefSeq" id="WP_067849120.1">
    <property type="nucleotide sequence ID" value="NZ_LGTW01000007.1"/>
</dbReference>
<dbReference type="Pfam" id="PF03807">
    <property type="entry name" value="F420_oxidored"/>
    <property type="match status" value="1"/>
</dbReference>
<protein>
    <recommendedName>
        <fullName evidence="2">Pyrroline-5-carboxylate reductase catalytic N-terminal domain-containing protein</fullName>
    </recommendedName>
</protein>
<evidence type="ECO:0000313" key="3">
    <source>
        <dbReference type="EMBL" id="KWX23683.1"/>
    </source>
</evidence>
<gene>
    <name evidence="3" type="ORF">AFM11_12890</name>
</gene>
<sequence length="200" mass="20480">MKIGFIGAGDIAKAVGTQLAKAGHEVVVSNSRGPDSLAAIAAPLGLTARTVEEAAEHEVVFLSVPWSKVPSALRAAGDLTDRILVDTTNPLEAPTFEKADLGDLTSSEVVAGLAPNAQVIKAFNHMTPESYGEGPGLAGGRKLLFHSSDHPDAHVVVAALIESLGYVPINLGTLAGGGALHEFPGGPLPARTFLEIAPTP</sequence>
<dbReference type="Gene3D" id="3.40.50.720">
    <property type="entry name" value="NAD(P)-binding Rossmann-like Domain"/>
    <property type="match status" value="1"/>
</dbReference>
<dbReference type="GO" id="GO:0016491">
    <property type="term" value="F:oxidoreductase activity"/>
    <property type="evidence" value="ECO:0007669"/>
    <property type="project" value="UniProtKB-KW"/>
</dbReference>
<organism evidence="3 4">
    <name type="scientific">Mycolicibacterium wolinskyi</name>
    <dbReference type="NCBI Taxonomy" id="59750"/>
    <lineage>
        <taxon>Bacteria</taxon>
        <taxon>Bacillati</taxon>
        <taxon>Actinomycetota</taxon>
        <taxon>Actinomycetes</taxon>
        <taxon>Mycobacteriales</taxon>
        <taxon>Mycobacteriaceae</taxon>
        <taxon>Mycolicibacterium</taxon>
    </lineage>
</organism>
<name>A0A132PN04_9MYCO</name>
<dbReference type="PANTHER" id="PTHR14239">
    <property type="entry name" value="DUDULIN-RELATED"/>
    <property type="match status" value="1"/>
</dbReference>
<dbReference type="InterPro" id="IPR028939">
    <property type="entry name" value="P5C_Rdtase_cat_N"/>
</dbReference>
<dbReference type="AlphaFoldDB" id="A0A132PN04"/>
<accession>A0A132PN04</accession>
<evidence type="ECO:0000259" key="2">
    <source>
        <dbReference type="Pfam" id="PF03807"/>
    </source>
</evidence>
<comment type="caution">
    <text evidence="3">The sequence shown here is derived from an EMBL/GenBank/DDBJ whole genome shotgun (WGS) entry which is preliminary data.</text>
</comment>
<dbReference type="SUPFAM" id="SSF51735">
    <property type="entry name" value="NAD(P)-binding Rossmann-fold domains"/>
    <property type="match status" value="1"/>
</dbReference>
<dbReference type="InterPro" id="IPR036291">
    <property type="entry name" value="NAD(P)-bd_dom_sf"/>
</dbReference>
<evidence type="ECO:0000313" key="4">
    <source>
        <dbReference type="Proteomes" id="UP000070612"/>
    </source>
</evidence>
<evidence type="ECO:0000256" key="1">
    <source>
        <dbReference type="ARBA" id="ARBA00023002"/>
    </source>
</evidence>